<dbReference type="RefSeq" id="WP_354695863.1">
    <property type="nucleotide sequence ID" value="NZ_JAZHOG010000008.1"/>
</dbReference>
<dbReference type="SUPFAM" id="SSF52743">
    <property type="entry name" value="Subtilisin-like"/>
    <property type="match status" value="1"/>
</dbReference>
<evidence type="ECO:0000256" key="9">
    <source>
        <dbReference type="SAM" id="SignalP"/>
    </source>
</evidence>
<proteinExistence type="inferred from homology"/>
<evidence type="ECO:0000256" key="1">
    <source>
        <dbReference type="ARBA" id="ARBA00022670"/>
    </source>
</evidence>
<evidence type="ECO:0000259" key="11">
    <source>
        <dbReference type="Pfam" id="PF02225"/>
    </source>
</evidence>
<keyword evidence="1 6" id="KW-0645">Protease</keyword>
<evidence type="ECO:0000256" key="8">
    <source>
        <dbReference type="SAM" id="MobiDB-lite"/>
    </source>
</evidence>
<feature type="region of interest" description="Disordered" evidence="8">
    <location>
        <begin position="841"/>
        <end position="862"/>
    </location>
</feature>
<organism evidence="13 14">
    <name type="scientific">Elongatibacter sediminis</name>
    <dbReference type="NCBI Taxonomy" id="3119006"/>
    <lineage>
        <taxon>Bacteria</taxon>
        <taxon>Pseudomonadati</taxon>
        <taxon>Pseudomonadota</taxon>
        <taxon>Gammaproteobacteria</taxon>
        <taxon>Chromatiales</taxon>
        <taxon>Wenzhouxiangellaceae</taxon>
        <taxon>Elongatibacter</taxon>
    </lineage>
</organism>
<dbReference type="Pfam" id="PF02225">
    <property type="entry name" value="PA"/>
    <property type="match status" value="1"/>
</dbReference>
<sequence length="1400" mass="145668">MSSSNRLFRILAGALTLAMTATVPVHAAGERVEGLQRYVVEFQDAPLAAYDGGVLMLPDAAGSERLEATSPTVTGMGKLNVRSPRSQAYLRYLDDTHGAFRLEAAQLLGRTVDPVHVYRNALNGMVLDLTPAEAAELSGSPMVRSIAADTRHRLETDAGPEWMGAGSLWNGTAGFPASEGEGVVVGVIDSGINWDHPSFADPANDGHNHVNPFGDTLGLCEMEDVPCNNKLVGVYDFVEDDPGTSDVVEENTNGKDNSGHGSHVAGIAVGNRINVTLNGTVNTRLSGVAPHANLVAYRVCYIGDPPADDGGGCLGSAILSAIDQAIADGVDVINYSIGTDAFSPWSPGSIPIAFRNARNAGIFVVTSGGNSGPNPGTVGSPANAPWVVAAGNATHNRVFGSLVENLSGGVNPPEDIVGASLSGGIGTRPIVHAKDFGFPLCGTGPAELGSSCGDNTGASNPWQGQTPFNGEIVVCDRGTYGRVEKGKNVMLAGAGGFILANTDAEGESIVADDHCLPASHIGAADGNTMRTWLDSGANHQGGISGFVLAEADRFGDQLSASSSRGPVLEPVQDTLKPNVIAPGTSILSASEVEQQFTVLSGTSMASPHVAGAAALLLSVNPSWSPAQIASSLELTASADLATDIDGEAANPHERGAGRPQLGDAANAGFFLDVSNQEFVNANPSLGGEPRDLNLPALVHSACAGTCSFQRTVTDQMGGGSWSYSAVHFPAGTGVTVTPANFTLSNGGSRTLDIEIDVESSGIVGEWVYGDVVFSAAGSPDLVMTVAVYASGGDLPDVWFIDDDRSTGWTDFQLSDLAAMPDATFLSGGLVAPTRTVQNLMQDPTASDPAVEKGRLPRTENEDPFDGGSGVFTVWHNLPQGGLWLHAETLASTAADLDLFVGRDDNLDNDADENEVLCESTTSGDIENCDLYNLEPGNYWIVVQNWDGTQNGGDEATLLSAAVDASDGSRLVVSGPGIVGKNDEFTLRASWSDISALPGEQVLGAIGIGTRRDVPNNIGVIPVRFNRTGIATPQTLPLFAGETQRFALAGNAQHDRIFIDIPPGVTALDVSAQGRNSSQSDALSLELFRQDFGTALDNPPFDENPGGLAAAGSANGSGGNGPQVSLNGTVTPGRYFVRVSNGSGSPAAVSLLASVSSSTSTLTPHRGLWDFDRGIAQGAEWNAVGDFRFAVWYAYDKAGQPTWYIASGPEQVGNIWVADLLRVTNDGSEQQEKRVGRLAMTFLADNEVIMAYSVLGAAGFDPMHPNGPNTCPDIGGLKSYTGHWYRGVSGLGGSTVLVYASAQAQVHYLFDAVGVPRWVLAADDGNQSATAEVIPMLQFEGFCATCAPTAVDFDTMGTVTRTFGTQTSGSWTLDIGLLPPLSQTVNRTDSIEKLSDTLACP</sequence>
<evidence type="ECO:0000259" key="10">
    <source>
        <dbReference type="Pfam" id="PF00082"/>
    </source>
</evidence>
<feature type="region of interest" description="Disordered" evidence="8">
    <location>
        <begin position="1097"/>
        <end position="1119"/>
    </location>
</feature>
<dbReference type="PROSITE" id="PS00138">
    <property type="entry name" value="SUBTILASE_SER"/>
    <property type="match status" value="1"/>
</dbReference>
<dbReference type="PRINTS" id="PR00723">
    <property type="entry name" value="SUBTILISIN"/>
</dbReference>
<gene>
    <name evidence="13" type="ORF">V3330_12990</name>
</gene>
<protein>
    <submittedName>
        <fullName evidence="13">S8 family serine peptidase</fullName>
    </submittedName>
</protein>
<reference evidence="13 14" key="1">
    <citation type="submission" date="2024-02" db="EMBL/GenBank/DDBJ databases">
        <title>A novel Wenzhouxiangellaceae bacterium, isolated from coastal sediments.</title>
        <authorList>
            <person name="Du Z.-J."/>
            <person name="Ye Y.-Q."/>
            <person name="Zhang X.-Y."/>
        </authorList>
    </citation>
    <scope>NUCLEOTIDE SEQUENCE [LARGE SCALE GENOMIC DNA]</scope>
    <source>
        <strain evidence="13 14">CH-27</strain>
    </source>
</reference>
<evidence type="ECO:0000313" key="14">
    <source>
        <dbReference type="Proteomes" id="UP001359886"/>
    </source>
</evidence>
<dbReference type="Gene3D" id="2.60.120.380">
    <property type="match status" value="1"/>
</dbReference>
<comment type="caution">
    <text evidence="13">The sequence shown here is derived from an EMBL/GenBank/DDBJ whole genome shotgun (WGS) entry which is preliminary data.</text>
</comment>
<dbReference type="GO" id="GO:0004252">
    <property type="term" value="F:serine-type endopeptidase activity"/>
    <property type="evidence" value="ECO:0007669"/>
    <property type="project" value="UniProtKB-UniRule"/>
</dbReference>
<keyword evidence="3 6" id="KW-0378">Hydrolase</keyword>
<dbReference type="GO" id="GO:0006508">
    <property type="term" value="P:proteolysis"/>
    <property type="evidence" value="ECO:0007669"/>
    <property type="project" value="UniProtKB-KW"/>
</dbReference>
<dbReference type="CDD" id="cd02120">
    <property type="entry name" value="PA_subtilisin_like"/>
    <property type="match status" value="1"/>
</dbReference>
<keyword evidence="4 6" id="KW-0720">Serine protease</keyword>
<dbReference type="InterPro" id="IPR036852">
    <property type="entry name" value="Peptidase_S8/S53_dom_sf"/>
</dbReference>
<dbReference type="Pfam" id="PF17766">
    <property type="entry name" value="fn3_6"/>
    <property type="match status" value="1"/>
</dbReference>
<dbReference type="PROSITE" id="PS00136">
    <property type="entry name" value="SUBTILASE_ASP"/>
    <property type="match status" value="1"/>
</dbReference>
<dbReference type="InterPro" id="IPR045051">
    <property type="entry name" value="SBT"/>
</dbReference>
<feature type="signal peptide" evidence="9">
    <location>
        <begin position="1"/>
        <end position="27"/>
    </location>
</feature>
<dbReference type="InterPro" id="IPR041469">
    <property type="entry name" value="Subtilisin-like_FN3"/>
</dbReference>
<feature type="chain" id="PRO_5043903337" evidence="9">
    <location>
        <begin position="28"/>
        <end position="1400"/>
    </location>
</feature>
<feature type="domain" description="Peptidase S8/S53" evidence="10">
    <location>
        <begin position="180"/>
        <end position="649"/>
    </location>
</feature>
<dbReference type="PANTHER" id="PTHR10795">
    <property type="entry name" value="PROPROTEIN CONVERTASE SUBTILISIN/KEXIN"/>
    <property type="match status" value="1"/>
</dbReference>
<evidence type="ECO:0000256" key="5">
    <source>
        <dbReference type="PIRSR" id="PIRSR615500-1"/>
    </source>
</evidence>
<comment type="similarity">
    <text evidence="6 7">Belongs to the peptidase S8 family.</text>
</comment>
<dbReference type="EMBL" id="JAZHOG010000008">
    <property type="protein sequence ID" value="MEJ8568541.1"/>
    <property type="molecule type" value="Genomic_DNA"/>
</dbReference>
<dbReference type="Proteomes" id="UP001359886">
    <property type="component" value="Unassembled WGS sequence"/>
</dbReference>
<evidence type="ECO:0000256" key="6">
    <source>
        <dbReference type="PROSITE-ProRule" id="PRU01240"/>
    </source>
</evidence>
<evidence type="ECO:0000256" key="3">
    <source>
        <dbReference type="ARBA" id="ARBA00022801"/>
    </source>
</evidence>
<name>A0AAW9RLY3_9GAMM</name>
<feature type="active site" description="Charge relay system" evidence="5 6">
    <location>
        <position position="260"/>
    </location>
</feature>
<feature type="domain" description="Subtilisin-like protease fibronectin type-III" evidence="12">
    <location>
        <begin position="691"/>
        <end position="779"/>
    </location>
</feature>
<dbReference type="PROSITE" id="PS00137">
    <property type="entry name" value="SUBTILASE_HIS"/>
    <property type="match status" value="1"/>
</dbReference>
<feature type="domain" description="PA" evidence="11">
    <location>
        <begin position="459"/>
        <end position="528"/>
    </location>
</feature>
<dbReference type="InterPro" id="IPR015500">
    <property type="entry name" value="Peptidase_S8_subtilisin-rel"/>
</dbReference>
<dbReference type="InterPro" id="IPR023828">
    <property type="entry name" value="Peptidase_S8_Ser-AS"/>
</dbReference>
<dbReference type="Pfam" id="PF00082">
    <property type="entry name" value="Peptidase_S8"/>
    <property type="match status" value="1"/>
</dbReference>
<evidence type="ECO:0000259" key="12">
    <source>
        <dbReference type="Pfam" id="PF17766"/>
    </source>
</evidence>
<dbReference type="Gene3D" id="3.40.50.200">
    <property type="entry name" value="Peptidase S8/S53 domain"/>
    <property type="match status" value="1"/>
</dbReference>
<dbReference type="InterPro" id="IPR000209">
    <property type="entry name" value="Peptidase_S8/S53_dom"/>
</dbReference>
<dbReference type="InterPro" id="IPR022398">
    <property type="entry name" value="Peptidase_S8_His-AS"/>
</dbReference>
<dbReference type="InterPro" id="IPR023827">
    <property type="entry name" value="Peptidase_S8_Asp-AS"/>
</dbReference>
<keyword evidence="14" id="KW-1185">Reference proteome</keyword>
<dbReference type="Gene3D" id="2.60.40.2310">
    <property type="match status" value="1"/>
</dbReference>
<keyword evidence="2 9" id="KW-0732">Signal</keyword>
<feature type="active site" description="Charge relay system" evidence="5 6">
    <location>
        <position position="189"/>
    </location>
</feature>
<evidence type="ECO:0000313" key="13">
    <source>
        <dbReference type="EMBL" id="MEJ8568541.1"/>
    </source>
</evidence>
<feature type="compositionally biased region" description="Basic and acidic residues" evidence="8">
    <location>
        <begin position="849"/>
        <end position="860"/>
    </location>
</feature>
<dbReference type="Gene3D" id="3.50.30.30">
    <property type="match status" value="1"/>
</dbReference>
<feature type="active site" description="Charge relay system" evidence="5 6">
    <location>
        <position position="603"/>
    </location>
</feature>
<dbReference type="PROSITE" id="PS51892">
    <property type="entry name" value="SUBTILASE"/>
    <property type="match status" value="1"/>
</dbReference>
<evidence type="ECO:0000256" key="4">
    <source>
        <dbReference type="ARBA" id="ARBA00022825"/>
    </source>
</evidence>
<accession>A0AAW9RLY3</accession>
<evidence type="ECO:0000256" key="7">
    <source>
        <dbReference type="RuleBase" id="RU003355"/>
    </source>
</evidence>
<dbReference type="InterPro" id="IPR003137">
    <property type="entry name" value="PA_domain"/>
</dbReference>
<evidence type="ECO:0000256" key="2">
    <source>
        <dbReference type="ARBA" id="ARBA00022729"/>
    </source>
</evidence>